<sequence length="236" mass="26611">MCGRHLPEAVHMTVGMTISRPEASAGRFGAFVCAAKRQHAYDHAERWKVPKARSAFWDNAVAGWYAAGDTPNTSVTWPIDRFAAYLNGISYDEAPPLTDDDYWDAYPETLTTADVAKILHVGKPAVFARLQSGIIPAHQVVGSWIIFKAEIRAWLDSTSNQDPPSEPAEVDVLATYGDELSYRDLMALFDKTKPTIYRWLQTGEIPAYHVGIRWIIHKTQLRQRLRETSNQRGHDE</sequence>
<accession>A0A3A5MQ08</accession>
<proteinExistence type="predicted"/>
<evidence type="ECO:0000313" key="3">
    <source>
        <dbReference type="Proteomes" id="UP000272015"/>
    </source>
</evidence>
<protein>
    <submittedName>
        <fullName evidence="2">DNA-binding protein</fullName>
    </submittedName>
</protein>
<reference evidence="2 3" key="1">
    <citation type="submission" date="2018-09" db="EMBL/GenBank/DDBJ databases">
        <title>Novel species of Cryobacterium.</title>
        <authorList>
            <person name="Liu Q."/>
            <person name="Xin Y.-H."/>
        </authorList>
    </citation>
    <scope>NUCLEOTIDE SEQUENCE [LARGE SCALE GENOMIC DNA]</scope>
    <source>
        <strain evidence="2 3">Hh39</strain>
    </source>
</reference>
<feature type="domain" description="Helix-turn-helix" evidence="1">
    <location>
        <begin position="110"/>
        <end position="157"/>
    </location>
</feature>
<dbReference type="EMBL" id="QZVS01000047">
    <property type="protein sequence ID" value="RJT91432.1"/>
    <property type="molecule type" value="Genomic_DNA"/>
</dbReference>
<dbReference type="Proteomes" id="UP000272015">
    <property type="component" value="Unassembled WGS sequence"/>
</dbReference>
<comment type="caution">
    <text evidence="2">The sequence shown here is derived from an EMBL/GenBank/DDBJ whole genome shotgun (WGS) entry which is preliminary data.</text>
</comment>
<feature type="domain" description="Helix-turn-helix" evidence="1">
    <location>
        <begin position="183"/>
        <end position="227"/>
    </location>
</feature>
<dbReference type="GO" id="GO:0003677">
    <property type="term" value="F:DNA binding"/>
    <property type="evidence" value="ECO:0007669"/>
    <property type="project" value="UniProtKB-KW"/>
</dbReference>
<dbReference type="InterPro" id="IPR041657">
    <property type="entry name" value="HTH_17"/>
</dbReference>
<dbReference type="Pfam" id="PF12728">
    <property type="entry name" value="HTH_17"/>
    <property type="match status" value="2"/>
</dbReference>
<gene>
    <name evidence="2" type="ORF">D6T64_01890</name>
</gene>
<keyword evidence="2" id="KW-0238">DNA-binding</keyword>
<name>A0A3A5MQ08_9MICO</name>
<organism evidence="2 3">
    <name type="scientific">Cryobacterium melibiosiphilum</name>
    <dbReference type="NCBI Taxonomy" id="995039"/>
    <lineage>
        <taxon>Bacteria</taxon>
        <taxon>Bacillati</taxon>
        <taxon>Actinomycetota</taxon>
        <taxon>Actinomycetes</taxon>
        <taxon>Micrococcales</taxon>
        <taxon>Microbacteriaceae</taxon>
        <taxon>Cryobacterium</taxon>
    </lineage>
</organism>
<evidence type="ECO:0000313" key="2">
    <source>
        <dbReference type="EMBL" id="RJT91432.1"/>
    </source>
</evidence>
<keyword evidence="3" id="KW-1185">Reference proteome</keyword>
<dbReference type="AlphaFoldDB" id="A0A3A5MQ08"/>
<evidence type="ECO:0000259" key="1">
    <source>
        <dbReference type="Pfam" id="PF12728"/>
    </source>
</evidence>